<name>A0A1G5Z3K0_9HYPH</name>
<dbReference type="SUPFAM" id="SSF48452">
    <property type="entry name" value="TPR-like"/>
    <property type="match status" value="2"/>
</dbReference>
<dbReference type="InterPro" id="IPR011990">
    <property type="entry name" value="TPR-like_helical_dom_sf"/>
</dbReference>
<dbReference type="GO" id="GO:0003677">
    <property type="term" value="F:DNA binding"/>
    <property type="evidence" value="ECO:0007669"/>
    <property type="project" value="UniProtKB-KW"/>
</dbReference>
<protein>
    <submittedName>
        <fullName evidence="2">DNA-binding transcriptional activator of the SARP family</fullName>
    </submittedName>
</protein>
<gene>
    <name evidence="2" type="ORF">SAMN02927914_04136</name>
</gene>
<dbReference type="OrthoDB" id="118790at2"/>
<dbReference type="EMBL" id="FMXM01000013">
    <property type="protein sequence ID" value="SDA89126.1"/>
    <property type="molecule type" value="Genomic_DNA"/>
</dbReference>
<accession>A0A1G5Z3K0</accession>
<dbReference type="PANTHER" id="PTHR35807">
    <property type="entry name" value="TRANSCRIPTIONAL REGULATOR REDD-RELATED"/>
    <property type="match status" value="1"/>
</dbReference>
<organism evidence="2 3">
    <name type="scientific">Mesorhizobium qingshengii</name>
    <dbReference type="NCBI Taxonomy" id="1165689"/>
    <lineage>
        <taxon>Bacteria</taxon>
        <taxon>Pseudomonadati</taxon>
        <taxon>Pseudomonadota</taxon>
        <taxon>Alphaproteobacteria</taxon>
        <taxon>Hyphomicrobiales</taxon>
        <taxon>Phyllobacteriaceae</taxon>
        <taxon>Mesorhizobium</taxon>
    </lineage>
</organism>
<dbReference type="RefSeq" id="WP_091581376.1">
    <property type="nucleotide sequence ID" value="NZ_FMXM01000013.1"/>
</dbReference>
<keyword evidence="2" id="KW-0238">DNA-binding</keyword>
<feature type="domain" description="Bacterial transcriptional activator" evidence="1">
    <location>
        <begin position="98"/>
        <end position="228"/>
    </location>
</feature>
<sequence>MVGQLGGTIRLLGEPAILDADGRSQPVRGHQAWALLARVLLARTPLDRRALAVELFPETVDPLGSLRWCLASLRKALNTSDCLNGDPIEGGFADDIDIDVLRLDRDDFDIEAAGPLLGALEPRCSPEFATWLLVERARIAGIVEARIRQESIRAMSVEDHGRATRLAELGVRRNPYDESAHILLVKSLALAGRYQAALDHVEATEAVFMAELGEKPSAALRSAARRTISSPPSGISRQAFVTSLMQSGLAALSAGAVDAGIDCLRRAVRDAEKHKDAQLTARAMFELGTALVHSVKGYDDEGSVLLRQSTELARQAGNAAIASAGFRELGYVEALAGRRPSAATYLAQALELALGGENLAGIHGVIGFNLVDWGRLGEGLDHYALSLEHARSAGNRRREIWSLGLGGWGLLAADRLEEADRWLEDCLALVEEQRWMSFRPWPVAVLSEARTRRQARPDDLRPRLEEAFALSCQMNDPCWEGAVARALALTYAAEGAFVPAVEWLGEARRRCMRDSDSYAGLQVEILASQVDVNLKLDRPEMADAIAREWLALAARTHRDAHVARAAAFIARRG</sequence>
<evidence type="ECO:0000259" key="1">
    <source>
        <dbReference type="SMART" id="SM01043"/>
    </source>
</evidence>
<dbReference type="SMART" id="SM01043">
    <property type="entry name" value="BTAD"/>
    <property type="match status" value="1"/>
</dbReference>
<dbReference type="InterPro" id="IPR051677">
    <property type="entry name" value="AfsR-DnrI-RedD_regulator"/>
</dbReference>
<reference evidence="2 3" key="1">
    <citation type="submission" date="2016-10" db="EMBL/GenBank/DDBJ databases">
        <authorList>
            <person name="de Groot N.N."/>
        </authorList>
    </citation>
    <scope>NUCLEOTIDE SEQUENCE [LARGE SCALE GENOMIC DNA]</scope>
    <source>
        <strain evidence="2 3">CGMCC 1.12097</strain>
    </source>
</reference>
<dbReference type="Proteomes" id="UP000198588">
    <property type="component" value="Unassembled WGS sequence"/>
</dbReference>
<dbReference type="AlphaFoldDB" id="A0A1G5Z3K0"/>
<proteinExistence type="predicted"/>
<evidence type="ECO:0000313" key="3">
    <source>
        <dbReference type="Proteomes" id="UP000198588"/>
    </source>
</evidence>
<dbReference type="Pfam" id="PF03704">
    <property type="entry name" value="BTAD"/>
    <property type="match status" value="1"/>
</dbReference>
<dbReference type="STRING" id="1165689.SAMN02927914_04136"/>
<dbReference type="InterPro" id="IPR005158">
    <property type="entry name" value="BTAD"/>
</dbReference>
<dbReference type="Gene3D" id="1.25.40.10">
    <property type="entry name" value="Tetratricopeptide repeat domain"/>
    <property type="match status" value="2"/>
</dbReference>
<evidence type="ECO:0000313" key="2">
    <source>
        <dbReference type="EMBL" id="SDA89126.1"/>
    </source>
</evidence>